<feature type="region of interest" description="Disordered" evidence="1">
    <location>
        <begin position="347"/>
        <end position="388"/>
    </location>
</feature>
<dbReference type="Proteomes" id="UP001279734">
    <property type="component" value="Unassembled WGS sequence"/>
</dbReference>
<evidence type="ECO:0000256" key="1">
    <source>
        <dbReference type="SAM" id="MobiDB-lite"/>
    </source>
</evidence>
<feature type="compositionally biased region" description="Polar residues" evidence="1">
    <location>
        <begin position="156"/>
        <end position="167"/>
    </location>
</feature>
<keyword evidence="3" id="KW-1185">Reference proteome</keyword>
<comment type="caution">
    <text evidence="2">The sequence shown here is derived from an EMBL/GenBank/DDBJ whole genome shotgun (WGS) entry which is preliminary data.</text>
</comment>
<dbReference type="GO" id="GO:0008017">
    <property type="term" value="F:microtubule binding"/>
    <property type="evidence" value="ECO:0007669"/>
    <property type="project" value="InterPro"/>
</dbReference>
<feature type="compositionally biased region" description="Basic and acidic residues" evidence="1">
    <location>
        <begin position="495"/>
        <end position="514"/>
    </location>
</feature>
<organism evidence="2 3">
    <name type="scientific">Nepenthes gracilis</name>
    <name type="common">Slender pitcher plant</name>
    <dbReference type="NCBI Taxonomy" id="150966"/>
    <lineage>
        <taxon>Eukaryota</taxon>
        <taxon>Viridiplantae</taxon>
        <taxon>Streptophyta</taxon>
        <taxon>Embryophyta</taxon>
        <taxon>Tracheophyta</taxon>
        <taxon>Spermatophyta</taxon>
        <taxon>Magnoliopsida</taxon>
        <taxon>eudicotyledons</taxon>
        <taxon>Gunneridae</taxon>
        <taxon>Pentapetalae</taxon>
        <taxon>Caryophyllales</taxon>
        <taxon>Nepenthaceae</taxon>
        <taxon>Nepenthes</taxon>
    </lineage>
</organism>
<dbReference type="PANTHER" id="PTHR33737:SF2">
    <property type="entry name" value="OS12G0102700 PROTEIN"/>
    <property type="match status" value="1"/>
</dbReference>
<reference evidence="2" key="1">
    <citation type="submission" date="2023-05" db="EMBL/GenBank/DDBJ databases">
        <title>Nepenthes gracilis genome sequencing.</title>
        <authorList>
            <person name="Fukushima K."/>
        </authorList>
    </citation>
    <scope>NUCLEOTIDE SEQUENCE</scope>
    <source>
        <strain evidence="2">SING2019-196</strain>
    </source>
</reference>
<dbReference type="EMBL" id="BSYO01000035">
    <property type="protein sequence ID" value="GMH28670.1"/>
    <property type="molecule type" value="Genomic_DNA"/>
</dbReference>
<feature type="region of interest" description="Disordered" evidence="1">
    <location>
        <begin position="454"/>
        <end position="524"/>
    </location>
</feature>
<dbReference type="AlphaFoldDB" id="A0AAD3TER5"/>
<feature type="compositionally biased region" description="Low complexity" evidence="1">
    <location>
        <begin position="477"/>
        <end position="492"/>
    </location>
</feature>
<dbReference type="PANTHER" id="PTHR33737">
    <property type="entry name" value="OS05G0121800 PROTEIN"/>
    <property type="match status" value="1"/>
</dbReference>
<proteinExistence type="predicted"/>
<evidence type="ECO:0000313" key="3">
    <source>
        <dbReference type="Proteomes" id="UP001279734"/>
    </source>
</evidence>
<protein>
    <submittedName>
        <fullName evidence="2">Uncharacterized protein</fullName>
    </submittedName>
</protein>
<gene>
    <name evidence="2" type="ORF">Nepgr_030513</name>
</gene>
<evidence type="ECO:0000313" key="2">
    <source>
        <dbReference type="EMBL" id="GMH28670.1"/>
    </source>
</evidence>
<feature type="region of interest" description="Disordered" evidence="1">
    <location>
        <begin position="155"/>
        <end position="249"/>
    </location>
</feature>
<sequence>MEESNNAEIDEADGFSLLDVAVADDFLLVPSSDAEVSRENNAGDNHIEAAQLSQPSESFESKRPNWKGSFNLRKSLAWDSAFFTCAGVLNAEELSTIIEGSEMGRRQKQLLPGIQEDLNVSTDSISTFETESNSLTLESLEADLFCDVRALKQRSSKGPNLGSTISNRGHGETECNIGSGSKTSKSPSRNMVKTKSASKRLNASRQGLGKSTKLGSVPAQITKPVVRSRESNSLLPRHHKVAHKASSTEAVTAKGMSLGANRIELKVNNPGNAKEQSAALLKAPRPGDSRINVAKTVQKAGVPSCRSSCESSTSSSSENNRNCQLNILQKKVGKTVSLPFSSPNLKNPPKFALKNKSNVKSTPKISSSISPVSAIGKRLSRSSSSTATVNQKLASDQALSRHEIRVERMLGQSAKQALSGSECCSQSLSAKPSGLRMPSPKIGFFDGVKTGGGRTANGGLQARYGVPGSLPRPGVASSGTNGSSTNGRLGNSKLDTPKTDARAKQNENRNEANKNNEMNPKGKSLLEEDCDASKTKMTVTVESDVAKSSQEVGESFGHGTVHEKQDAGCGAVKEKEIICTEDRMDEKQQIEFNDFSKATPFSAASSYVEIPSATRTPFAVKNLIRKMEDLCIASAGSAMEISGKAAFILPSPPNGQKENNES</sequence>
<feature type="compositionally biased region" description="Polar residues" evidence="1">
    <location>
        <begin position="176"/>
        <end position="205"/>
    </location>
</feature>
<accession>A0AAD3TER5</accession>
<feature type="compositionally biased region" description="Low complexity" evidence="1">
    <location>
        <begin position="359"/>
        <end position="373"/>
    </location>
</feature>
<dbReference type="InterPro" id="IPR045882">
    <property type="entry name" value="GPT1/2"/>
</dbReference>
<name>A0AAD3TER5_NEPGR</name>